<evidence type="ECO:0000313" key="2">
    <source>
        <dbReference type="Proteomes" id="UP001196413"/>
    </source>
</evidence>
<dbReference type="EMBL" id="JAHQIW010003923">
    <property type="protein sequence ID" value="KAJ1360615.1"/>
    <property type="molecule type" value="Genomic_DNA"/>
</dbReference>
<dbReference type="Proteomes" id="UP001196413">
    <property type="component" value="Unassembled WGS sequence"/>
</dbReference>
<reference evidence="1" key="1">
    <citation type="submission" date="2021-06" db="EMBL/GenBank/DDBJ databases">
        <title>Parelaphostrongylus tenuis whole genome reference sequence.</title>
        <authorList>
            <person name="Garwood T.J."/>
            <person name="Larsen P.A."/>
            <person name="Fountain-Jones N.M."/>
            <person name="Garbe J.R."/>
            <person name="Macchietto M.G."/>
            <person name="Kania S.A."/>
            <person name="Gerhold R.W."/>
            <person name="Richards J.E."/>
            <person name="Wolf T.M."/>
        </authorList>
    </citation>
    <scope>NUCLEOTIDE SEQUENCE</scope>
    <source>
        <strain evidence="1">MNPRO001-30</strain>
        <tissue evidence="1">Meninges</tissue>
    </source>
</reference>
<dbReference type="AlphaFoldDB" id="A0AAD5MLA9"/>
<sequence length="64" mass="7249">MQYSLKYLDTMCLLNDQVGRAKILEITRHNIHCEVSALFALHPFPSIHPPQSSSKKSRVVRATA</sequence>
<organism evidence="1 2">
    <name type="scientific">Parelaphostrongylus tenuis</name>
    <name type="common">Meningeal worm</name>
    <dbReference type="NCBI Taxonomy" id="148309"/>
    <lineage>
        <taxon>Eukaryota</taxon>
        <taxon>Metazoa</taxon>
        <taxon>Ecdysozoa</taxon>
        <taxon>Nematoda</taxon>
        <taxon>Chromadorea</taxon>
        <taxon>Rhabditida</taxon>
        <taxon>Rhabditina</taxon>
        <taxon>Rhabditomorpha</taxon>
        <taxon>Strongyloidea</taxon>
        <taxon>Metastrongylidae</taxon>
        <taxon>Parelaphostrongylus</taxon>
    </lineage>
</organism>
<gene>
    <name evidence="1" type="ORF">KIN20_019641</name>
</gene>
<proteinExistence type="predicted"/>
<name>A0AAD5MLA9_PARTN</name>
<keyword evidence="2" id="KW-1185">Reference proteome</keyword>
<evidence type="ECO:0000313" key="1">
    <source>
        <dbReference type="EMBL" id="KAJ1360615.1"/>
    </source>
</evidence>
<comment type="caution">
    <text evidence="1">The sequence shown here is derived from an EMBL/GenBank/DDBJ whole genome shotgun (WGS) entry which is preliminary data.</text>
</comment>
<protein>
    <submittedName>
        <fullName evidence="1">Uncharacterized protein</fullName>
    </submittedName>
</protein>
<accession>A0AAD5MLA9</accession>